<dbReference type="GO" id="GO:0042393">
    <property type="term" value="F:histone binding"/>
    <property type="evidence" value="ECO:0007669"/>
    <property type="project" value="InterPro"/>
</dbReference>
<dbReference type="AlphaFoldDB" id="A0A6A5WU74"/>
<keyword evidence="3" id="KW-1185">Reference proteome</keyword>
<protein>
    <submittedName>
        <fullName evidence="2">Uncharacterized protein</fullName>
    </submittedName>
</protein>
<proteinExistence type="predicted"/>
<dbReference type="EMBL" id="ML977584">
    <property type="protein sequence ID" value="KAF2001146.1"/>
    <property type="molecule type" value="Genomic_DNA"/>
</dbReference>
<name>A0A6A5WU74_9PLEO</name>
<feature type="compositionally biased region" description="Polar residues" evidence="1">
    <location>
        <begin position="719"/>
        <end position="752"/>
    </location>
</feature>
<feature type="compositionally biased region" description="Basic and acidic residues" evidence="1">
    <location>
        <begin position="498"/>
        <end position="507"/>
    </location>
</feature>
<organism evidence="2 3">
    <name type="scientific">Amniculicola lignicola CBS 123094</name>
    <dbReference type="NCBI Taxonomy" id="1392246"/>
    <lineage>
        <taxon>Eukaryota</taxon>
        <taxon>Fungi</taxon>
        <taxon>Dikarya</taxon>
        <taxon>Ascomycota</taxon>
        <taxon>Pezizomycotina</taxon>
        <taxon>Dothideomycetes</taxon>
        <taxon>Pleosporomycetidae</taxon>
        <taxon>Pleosporales</taxon>
        <taxon>Amniculicolaceae</taxon>
        <taxon>Amniculicola</taxon>
    </lineage>
</organism>
<feature type="compositionally biased region" description="Polar residues" evidence="1">
    <location>
        <begin position="593"/>
        <end position="611"/>
    </location>
</feature>
<feature type="compositionally biased region" description="Low complexity" evidence="1">
    <location>
        <begin position="664"/>
        <end position="673"/>
    </location>
</feature>
<evidence type="ECO:0000256" key="1">
    <source>
        <dbReference type="SAM" id="MobiDB-lite"/>
    </source>
</evidence>
<feature type="region of interest" description="Disordered" evidence="1">
    <location>
        <begin position="543"/>
        <end position="816"/>
    </location>
</feature>
<feature type="compositionally biased region" description="Polar residues" evidence="1">
    <location>
        <begin position="278"/>
        <end position="292"/>
    </location>
</feature>
<feature type="compositionally biased region" description="Acidic residues" evidence="1">
    <location>
        <begin position="488"/>
        <end position="497"/>
    </location>
</feature>
<sequence length="816" mass="90499">MSLEAHNRFLANVGAPPDESDPVYLKRKAEGAARLKSHFEQIIEKFENMPECMTDEIDMELGRVVVDRGHLKKMSTQTRALNQAEFLEDMLTDRLEEDEDDIDELAPPETETASARAQRIARKTVINTTAAPLPDQNPTPLALMTSMASMPAQLMQQMFLPQTPGGQEGQGQDAARSQLQQLMTNAFSSALQGVIQNITTGTTVPATPTPAVTTAPTPSNPTQLRPGTDPKWYFPVLPERPPRLVHSNSSPSIPLATRKRRSSFTEQARKLRGKSRASRQSESVAAQQSVGRNTPKPLIAQKEEGASKRKRNFKYIFTGDDEAYIIHMKELEKRSWRAIREGRSELNNFPLAAIQKHYYKVRSAQFFTASAKDVEEEVAEADSLEADHMGETNSWHEEEIADTGTDVRPTPEGKRSRAQPMVLIPRKATPLVRHRGLLTPSSMVSSVQANDSQTNQTPPEVVTIHTVENIDENQLAPDIHNSEHRDDESLEEGEEQEADHVQSDREVTVTSFSPDEVLPSIEKYGLEEHDYIDVFPVLEDEVEPQTDTLRVPTTPAQVPKSTRTRSSNRLRNTIPIDIRQHADESETDLDLVPTSSPPKHTDNSYRGTSIETCKPGGKLPHNKPVRLDVPPTNLCSSPPAETHTLPSIKDKEAQARNEDDVPLSSTETTPEPTQAIVATTHSDTEDVDELQMHLPHTPRIKLEPKTPPRISALYGTPRPTIQSKSTDKSTSTPRPNAPLTASSRQDTETPNLSRKRFARQVRASWSKDARKSNLGRRKSGLDLGKWGGGVEKKRRSLPGSGLGARGDETSEDELAG</sequence>
<feature type="region of interest" description="Disordered" evidence="1">
    <location>
        <begin position="202"/>
        <end position="305"/>
    </location>
</feature>
<reference evidence="2" key="1">
    <citation type="journal article" date="2020" name="Stud. Mycol.">
        <title>101 Dothideomycetes genomes: a test case for predicting lifestyles and emergence of pathogens.</title>
        <authorList>
            <person name="Haridas S."/>
            <person name="Albert R."/>
            <person name="Binder M."/>
            <person name="Bloem J."/>
            <person name="Labutti K."/>
            <person name="Salamov A."/>
            <person name="Andreopoulos B."/>
            <person name="Baker S."/>
            <person name="Barry K."/>
            <person name="Bills G."/>
            <person name="Bluhm B."/>
            <person name="Cannon C."/>
            <person name="Castanera R."/>
            <person name="Culley D."/>
            <person name="Daum C."/>
            <person name="Ezra D."/>
            <person name="Gonzalez J."/>
            <person name="Henrissat B."/>
            <person name="Kuo A."/>
            <person name="Liang C."/>
            <person name="Lipzen A."/>
            <person name="Lutzoni F."/>
            <person name="Magnuson J."/>
            <person name="Mondo S."/>
            <person name="Nolan M."/>
            <person name="Ohm R."/>
            <person name="Pangilinan J."/>
            <person name="Park H.-J."/>
            <person name="Ramirez L."/>
            <person name="Alfaro M."/>
            <person name="Sun H."/>
            <person name="Tritt A."/>
            <person name="Yoshinaga Y."/>
            <person name="Zwiers L.-H."/>
            <person name="Turgeon B."/>
            <person name="Goodwin S."/>
            <person name="Spatafora J."/>
            <person name="Crous P."/>
            <person name="Grigoriev I."/>
        </authorList>
    </citation>
    <scope>NUCLEOTIDE SEQUENCE</scope>
    <source>
        <strain evidence="2">CBS 123094</strain>
    </source>
</reference>
<feature type="compositionally biased region" description="Basic and acidic residues" evidence="1">
    <location>
        <begin position="648"/>
        <end position="659"/>
    </location>
</feature>
<gene>
    <name evidence="2" type="ORF">P154DRAFT_534017</name>
</gene>
<dbReference type="GO" id="GO:0005634">
    <property type="term" value="C:nucleus"/>
    <property type="evidence" value="ECO:0007669"/>
    <property type="project" value="InterPro"/>
</dbReference>
<feature type="compositionally biased region" description="Low complexity" evidence="1">
    <location>
        <begin position="202"/>
        <end position="222"/>
    </location>
</feature>
<feature type="region of interest" description="Disordered" evidence="1">
    <location>
        <begin position="472"/>
        <end position="514"/>
    </location>
</feature>
<dbReference type="OrthoDB" id="2420608at2759"/>
<dbReference type="InterPro" id="IPR018465">
    <property type="entry name" value="Scm3/HJURP"/>
</dbReference>
<evidence type="ECO:0000313" key="2">
    <source>
        <dbReference type="EMBL" id="KAF2001146.1"/>
    </source>
</evidence>
<evidence type="ECO:0000313" key="3">
    <source>
        <dbReference type="Proteomes" id="UP000799779"/>
    </source>
</evidence>
<dbReference type="Pfam" id="PF10384">
    <property type="entry name" value="Scm3"/>
    <property type="match status" value="1"/>
</dbReference>
<feature type="region of interest" description="Disordered" evidence="1">
    <location>
        <begin position="397"/>
        <end position="417"/>
    </location>
</feature>
<dbReference type="Proteomes" id="UP000799779">
    <property type="component" value="Unassembled WGS sequence"/>
</dbReference>
<dbReference type="Gene3D" id="1.10.20.10">
    <property type="entry name" value="Histone, subunit A"/>
    <property type="match status" value="1"/>
</dbReference>
<accession>A0A6A5WU74</accession>
<dbReference type="GO" id="GO:0046982">
    <property type="term" value="F:protein heterodimerization activity"/>
    <property type="evidence" value="ECO:0007669"/>
    <property type="project" value="InterPro"/>
</dbReference>
<dbReference type="InterPro" id="IPR009072">
    <property type="entry name" value="Histone-fold"/>
</dbReference>